<comment type="caution">
    <text evidence="8">The sequence shown here is derived from an EMBL/GenBank/DDBJ whole genome shotgun (WGS) entry which is preliminary data.</text>
</comment>
<dbReference type="GO" id="GO:0000041">
    <property type="term" value="P:transition metal ion transport"/>
    <property type="evidence" value="ECO:0007669"/>
    <property type="project" value="InterPro"/>
</dbReference>
<sequence length="45" mass="5263">MHIPDGYLSENVWITCYAVSLPVIAFAYFKLKKKWERRKSPCSVS</sequence>
<feature type="transmembrane region" description="Helical" evidence="7">
    <location>
        <begin position="12"/>
        <end position="29"/>
    </location>
</feature>
<keyword evidence="2" id="KW-0813">Transport</keyword>
<organism evidence="8">
    <name type="scientific">Fervidicoccus fontis</name>
    <dbReference type="NCBI Taxonomy" id="683846"/>
    <lineage>
        <taxon>Archaea</taxon>
        <taxon>Thermoproteota</taxon>
        <taxon>Thermoprotei</taxon>
        <taxon>Fervidicoccales</taxon>
        <taxon>Fervidicoccaceae</taxon>
        <taxon>Fervidicoccus</taxon>
    </lineage>
</organism>
<proteinExistence type="predicted"/>
<evidence type="ECO:0000256" key="2">
    <source>
        <dbReference type="ARBA" id="ARBA00022448"/>
    </source>
</evidence>
<keyword evidence="3" id="KW-1003">Cell membrane</keyword>
<evidence type="ECO:0000313" key="8">
    <source>
        <dbReference type="EMBL" id="HEU97833.1"/>
    </source>
</evidence>
<evidence type="ECO:0000256" key="4">
    <source>
        <dbReference type="ARBA" id="ARBA00022692"/>
    </source>
</evidence>
<reference evidence="8" key="1">
    <citation type="journal article" date="2020" name="mSystems">
        <title>Genome- and Community-Level Interaction Insights into Carbon Utilization and Element Cycling Functions of Hydrothermarchaeota in Hydrothermal Sediment.</title>
        <authorList>
            <person name="Zhou Z."/>
            <person name="Liu Y."/>
            <person name="Xu W."/>
            <person name="Pan J."/>
            <person name="Luo Z.H."/>
            <person name="Li M."/>
        </authorList>
    </citation>
    <scope>NUCLEOTIDE SEQUENCE [LARGE SCALE GENOMIC DNA]</scope>
    <source>
        <strain evidence="8">SpSt-1259</strain>
    </source>
</reference>
<dbReference type="Pfam" id="PF01891">
    <property type="entry name" value="CbiM"/>
    <property type="match status" value="1"/>
</dbReference>
<keyword evidence="4 7" id="KW-0812">Transmembrane</keyword>
<dbReference type="AlphaFoldDB" id="A0A7C2YZP2"/>
<evidence type="ECO:0008006" key="9">
    <source>
        <dbReference type="Google" id="ProtNLM"/>
    </source>
</evidence>
<protein>
    <recommendedName>
        <fullName evidence="9">Cobalamin biosynthesis protein CbiM</fullName>
    </recommendedName>
</protein>
<dbReference type="EMBL" id="DSFE01000070">
    <property type="protein sequence ID" value="HEU97833.1"/>
    <property type="molecule type" value="Genomic_DNA"/>
</dbReference>
<evidence type="ECO:0000256" key="5">
    <source>
        <dbReference type="ARBA" id="ARBA00022989"/>
    </source>
</evidence>
<accession>A0A7C2YZP2</accession>
<name>A0A7C2YZP2_9CREN</name>
<evidence type="ECO:0000256" key="3">
    <source>
        <dbReference type="ARBA" id="ARBA00022475"/>
    </source>
</evidence>
<comment type="subcellular location">
    <subcellularLocation>
        <location evidence="1">Cell membrane</location>
        <topology evidence="1">Multi-pass membrane protein</topology>
    </subcellularLocation>
</comment>
<dbReference type="Gene3D" id="1.10.1760.20">
    <property type="match status" value="1"/>
</dbReference>
<gene>
    <name evidence="8" type="ORF">ENO36_03135</name>
</gene>
<keyword evidence="5 7" id="KW-1133">Transmembrane helix</keyword>
<evidence type="ECO:0000256" key="6">
    <source>
        <dbReference type="ARBA" id="ARBA00023136"/>
    </source>
</evidence>
<evidence type="ECO:0000256" key="1">
    <source>
        <dbReference type="ARBA" id="ARBA00004651"/>
    </source>
</evidence>
<dbReference type="Proteomes" id="UP000885664">
    <property type="component" value="Unassembled WGS sequence"/>
</dbReference>
<dbReference type="GO" id="GO:0005886">
    <property type="term" value="C:plasma membrane"/>
    <property type="evidence" value="ECO:0007669"/>
    <property type="project" value="UniProtKB-SubCell"/>
</dbReference>
<dbReference type="InterPro" id="IPR002751">
    <property type="entry name" value="CbiM/NikMN"/>
</dbReference>
<evidence type="ECO:0000256" key="7">
    <source>
        <dbReference type="SAM" id="Phobius"/>
    </source>
</evidence>
<keyword evidence="6 7" id="KW-0472">Membrane</keyword>